<dbReference type="Proteomes" id="UP000317835">
    <property type="component" value="Chromosome"/>
</dbReference>
<evidence type="ECO:0000313" key="1">
    <source>
        <dbReference type="EMBL" id="QDV34816.1"/>
    </source>
</evidence>
<reference evidence="1 2" key="1">
    <citation type="submission" date="2019-02" db="EMBL/GenBank/DDBJ databases">
        <title>Deep-cultivation of Planctomycetes and their phenomic and genomic characterization uncovers novel biology.</title>
        <authorList>
            <person name="Wiegand S."/>
            <person name="Jogler M."/>
            <person name="Boedeker C."/>
            <person name="Pinto D."/>
            <person name="Vollmers J."/>
            <person name="Rivas-Marin E."/>
            <person name="Kohn T."/>
            <person name="Peeters S.H."/>
            <person name="Heuer A."/>
            <person name="Rast P."/>
            <person name="Oberbeckmann S."/>
            <person name="Bunk B."/>
            <person name="Jeske O."/>
            <person name="Meyerdierks A."/>
            <person name="Storesund J.E."/>
            <person name="Kallscheuer N."/>
            <person name="Luecker S."/>
            <person name="Lage O.M."/>
            <person name="Pohl T."/>
            <person name="Merkel B.J."/>
            <person name="Hornburger P."/>
            <person name="Mueller R.-W."/>
            <person name="Bruemmer F."/>
            <person name="Labrenz M."/>
            <person name="Spormann A.M."/>
            <person name="Op den Camp H."/>
            <person name="Overmann J."/>
            <person name="Amann R."/>
            <person name="Jetten M.S.M."/>
            <person name="Mascher T."/>
            <person name="Medema M.H."/>
            <person name="Devos D.P."/>
            <person name="Kaster A.-K."/>
            <person name="Ovreas L."/>
            <person name="Rohde M."/>
            <person name="Galperin M.Y."/>
            <person name="Jogler C."/>
        </authorList>
    </citation>
    <scope>NUCLEOTIDE SEQUENCE [LARGE SCALE GENOMIC DNA]</scope>
    <source>
        <strain evidence="1 2">ElP</strain>
    </source>
</reference>
<organism evidence="1 2">
    <name type="scientific">Tautonia plasticadhaerens</name>
    <dbReference type="NCBI Taxonomy" id="2527974"/>
    <lineage>
        <taxon>Bacteria</taxon>
        <taxon>Pseudomonadati</taxon>
        <taxon>Planctomycetota</taxon>
        <taxon>Planctomycetia</taxon>
        <taxon>Isosphaerales</taxon>
        <taxon>Isosphaeraceae</taxon>
        <taxon>Tautonia</taxon>
    </lineage>
</organism>
<dbReference type="EMBL" id="CP036426">
    <property type="protein sequence ID" value="QDV34816.1"/>
    <property type="molecule type" value="Genomic_DNA"/>
</dbReference>
<dbReference type="KEGG" id="tpla:ElP_27130"/>
<gene>
    <name evidence="1" type="ORF">ElP_27130</name>
</gene>
<sequence length="113" mass="13249">MTWAIEKPEWIQITVTSGPEQKTEVDHRRELLFAQQFRGDPAELVRERRGTVSDRDWLVLEFRNPNTRPPRSEIHYFLQTSDGCVTLFLVCEEADFAEHRDATESFLGEIQVK</sequence>
<evidence type="ECO:0000313" key="2">
    <source>
        <dbReference type="Proteomes" id="UP000317835"/>
    </source>
</evidence>
<dbReference type="AlphaFoldDB" id="A0A518H1U9"/>
<name>A0A518H1U9_9BACT</name>
<accession>A0A518H1U9</accession>
<protein>
    <submittedName>
        <fullName evidence="1">Uncharacterized protein</fullName>
    </submittedName>
</protein>
<proteinExistence type="predicted"/>
<keyword evidence="2" id="KW-1185">Reference proteome</keyword>